<reference evidence="1" key="2">
    <citation type="submission" date="2015-07" db="EMBL/GenBank/DDBJ databases">
        <title>Plasmids, circular viruses and viroids from rat gut.</title>
        <authorList>
            <person name="Jorgensen T.J."/>
            <person name="Hansen M.A."/>
            <person name="Xu Z."/>
            <person name="Tabak M.A."/>
            <person name="Sorensen S.J."/>
            <person name="Hansen L.H."/>
        </authorList>
    </citation>
    <scope>NUCLEOTIDE SEQUENCE</scope>
    <source>
        <strain evidence="1">RGRH1793</strain>
    </source>
</reference>
<name>A0A0H5Q7L8_9ZZZZ</name>
<organism evidence="1">
    <name type="scientific">uncultured prokaryote</name>
    <dbReference type="NCBI Taxonomy" id="198431"/>
    <lineage>
        <taxon>unclassified sequences</taxon>
        <taxon>environmental samples</taxon>
    </lineage>
</organism>
<accession>A0A0H5Q7L8</accession>
<reference evidence="1" key="1">
    <citation type="submission" date="2015-06" db="EMBL/GenBank/DDBJ databases">
        <authorList>
            <person name="Joergensen T."/>
        </authorList>
    </citation>
    <scope>NUCLEOTIDE SEQUENCE</scope>
    <source>
        <strain evidence="1">RGRH1793</strain>
    </source>
</reference>
<dbReference type="AlphaFoldDB" id="A0A0H5Q7L8"/>
<dbReference type="EMBL" id="LN854292">
    <property type="protein sequence ID" value="CRY97923.1"/>
    <property type="molecule type" value="Genomic_DNA"/>
</dbReference>
<evidence type="ECO:0000313" key="1">
    <source>
        <dbReference type="EMBL" id="CRY97923.1"/>
    </source>
</evidence>
<protein>
    <submittedName>
        <fullName evidence="1">Uncharacterized protein</fullName>
    </submittedName>
</protein>
<sequence>MKWLQRCHFCDEEYTVSSGKYSMYCSNACKQKAYRARLAKQKKAREEMRDIIVYGKVDQLLEIIPVENRDSVSEMLWKVFDKIKDPDVQIAVTSLISYATRMSNAVDRSKAEA</sequence>
<proteinExistence type="predicted"/>